<evidence type="ECO:0000313" key="6">
    <source>
        <dbReference type="EMBL" id="MBF1165426.1"/>
    </source>
</evidence>
<keyword evidence="4" id="KW-0233">DNA recombination</keyword>
<evidence type="ECO:0000259" key="5">
    <source>
        <dbReference type="Pfam" id="PF20172"/>
    </source>
</evidence>
<organism evidence="6 7">
    <name type="scientific">Dechloromonas agitata</name>
    <dbReference type="NCBI Taxonomy" id="73030"/>
    <lineage>
        <taxon>Bacteria</taxon>
        <taxon>Pseudomonadati</taxon>
        <taxon>Pseudomonadota</taxon>
        <taxon>Betaproteobacteria</taxon>
        <taxon>Rhodocyclales</taxon>
        <taxon>Azonexaceae</taxon>
        <taxon>Dechloromonas</taxon>
    </lineage>
</organism>
<dbReference type="InterPro" id="IPR011010">
    <property type="entry name" value="DNA_brk_join_enz"/>
</dbReference>
<accession>A0A930BUE4</accession>
<dbReference type="EMBL" id="JABZMI010000204">
    <property type="protein sequence ID" value="MBF1165426.1"/>
    <property type="molecule type" value="Genomic_DNA"/>
</dbReference>
<dbReference type="PANTHER" id="PTHR30349:SF41">
    <property type="entry name" value="INTEGRASE_RECOMBINASE PROTEIN MJ0367-RELATED"/>
    <property type="match status" value="1"/>
</dbReference>
<evidence type="ECO:0000256" key="3">
    <source>
        <dbReference type="ARBA" id="ARBA00023125"/>
    </source>
</evidence>
<dbReference type="SUPFAM" id="SSF56349">
    <property type="entry name" value="DNA breaking-rejoining enzymes"/>
    <property type="match status" value="1"/>
</dbReference>
<dbReference type="GO" id="GO:0003677">
    <property type="term" value="F:DNA binding"/>
    <property type="evidence" value="ECO:0007669"/>
    <property type="project" value="UniProtKB-KW"/>
</dbReference>
<dbReference type="AlphaFoldDB" id="A0A930BUE4"/>
<dbReference type="InterPro" id="IPR046668">
    <property type="entry name" value="DUF6538"/>
</dbReference>
<reference evidence="6" key="1">
    <citation type="submission" date="2020-04" db="EMBL/GenBank/DDBJ databases">
        <title>Deep metagenomics examines the oral microbiome during advanced dental caries in children, revealing novel taxa and co-occurrences with host molecules.</title>
        <authorList>
            <person name="Baker J.L."/>
            <person name="Morton J.T."/>
            <person name="Dinis M."/>
            <person name="Alvarez R."/>
            <person name="Tran N.C."/>
            <person name="Knight R."/>
            <person name="Edlund A."/>
        </authorList>
    </citation>
    <scope>NUCLEOTIDE SEQUENCE</scope>
    <source>
        <strain evidence="6">JCVI_32_bin.24</strain>
    </source>
</reference>
<dbReference type="PANTHER" id="PTHR30349">
    <property type="entry name" value="PHAGE INTEGRASE-RELATED"/>
    <property type="match status" value="1"/>
</dbReference>
<evidence type="ECO:0000256" key="2">
    <source>
        <dbReference type="ARBA" id="ARBA00022908"/>
    </source>
</evidence>
<dbReference type="GO" id="GO:0006310">
    <property type="term" value="P:DNA recombination"/>
    <property type="evidence" value="ECO:0007669"/>
    <property type="project" value="UniProtKB-KW"/>
</dbReference>
<feature type="domain" description="DUF6538" evidence="5">
    <location>
        <begin position="10"/>
        <end position="56"/>
    </location>
</feature>
<dbReference type="GO" id="GO:0015074">
    <property type="term" value="P:DNA integration"/>
    <property type="evidence" value="ECO:0007669"/>
    <property type="project" value="UniProtKB-KW"/>
</dbReference>
<keyword evidence="2" id="KW-0229">DNA integration</keyword>
<dbReference type="Gene3D" id="1.10.443.10">
    <property type="entry name" value="Intergrase catalytic core"/>
    <property type="match status" value="1"/>
</dbReference>
<evidence type="ECO:0000313" key="7">
    <source>
        <dbReference type="Proteomes" id="UP000718593"/>
    </source>
</evidence>
<comment type="caution">
    <text evidence="6">The sequence shown here is derived from an EMBL/GenBank/DDBJ whole genome shotgun (WGS) entry which is preliminary data.</text>
</comment>
<dbReference type="Pfam" id="PF20172">
    <property type="entry name" value="DUF6538"/>
    <property type="match status" value="1"/>
</dbReference>
<evidence type="ECO:0000256" key="4">
    <source>
        <dbReference type="ARBA" id="ARBA00023172"/>
    </source>
</evidence>
<dbReference type="CDD" id="cd01184">
    <property type="entry name" value="INT_C_like_1"/>
    <property type="match status" value="1"/>
</dbReference>
<comment type="similarity">
    <text evidence="1">Belongs to the 'phage' integrase family.</text>
</comment>
<protein>
    <submittedName>
        <fullName evidence="6">Site-specific integrase</fullName>
    </submittedName>
</protein>
<name>A0A930BUE4_9RHOO</name>
<dbReference type="InterPro" id="IPR010998">
    <property type="entry name" value="Integrase_recombinase_N"/>
</dbReference>
<dbReference type="InterPro" id="IPR013762">
    <property type="entry name" value="Integrase-like_cat_sf"/>
</dbReference>
<proteinExistence type="inferred from homology"/>
<dbReference type="Proteomes" id="UP000718593">
    <property type="component" value="Unassembled WGS sequence"/>
</dbReference>
<sequence>MHLPSHLRLSRCGVYQFRLVLPEALARALGQKEFRRSLGTKRPEGAKLAAYGLSAKMLPLIRTMSRAMAFDPNSIDPETARKLILEGLVIDAGGLKASRVQTSDDPAVARMELLVLKQMAREAAGLTDRPAAEGEAYERALREERELYEMLAPAVAQPAAQVPPVPPLPERPKTIKEAIAGFLRFKKGTAPATRGLYERRLRVFAQLAGGEDRMLHLVTEADGAEIVEALNVLPTHRAEVGTAASLLADPPEGRTLSAGTINDHLTLFKAFFGWSIRSKHYLGSNPFADPAKPGKTAEEAGAEAFTQSELEKIFDPALFKAMKRPYHFWGPLLGLFTGARSNELAQLRLCDIVEEGGVKCLSIEHDPDDETPTRTKNKASRRLLPIHGKLWEIGLQAYLDDLKAIGADRLFPTLPLDVHGKREKYFSRDFNEKHLMEIGVWQKRRKVFHSFRDTATEAMAGLEVATFYIEQWIGHAHVTVMGTHYRKNVAPAVLAEKCWPAFSFPFLRLDEIRYEPGKWNKWMRKNLKP</sequence>
<dbReference type="InterPro" id="IPR050090">
    <property type="entry name" value="Tyrosine_recombinase_XerCD"/>
</dbReference>
<dbReference type="Gene3D" id="1.10.150.130">
    <property type="match status" value="1"/>
</dbReference>
<gene>
    <name evidence="6" type="ORF">HXL68_10325</name>
</gene>
<evidence type="ECO:0000256" key="1">
    <source>
        <dbReference type="ARBA" id="ARBA00008857"/>
    </source>
</evidence>
<keyword evidence="3" id="KW-0238">DNA-binding</keyword>